<evidence type="ECO:0000313" key="2">
    <source>
        <dbReference type="EMBL" id="TSE29099.1"/>
    </source>
</evidence>
<sequence length="51" mass="5297">MRLLRHITTVLSVGVALAATTVNAQPAQFINVLTGGQSGVYYPVGVALSQI</sequence>
<feature type="chain" id="PRO_5022194998" evidence="1">
    <location>
        <begin position="25"/>
        <end position="51"/>
    </location>
</feature>
<keyword evidence="2" id="KW-0675">Receptor</keyword>
<keyword evidence="3" id="KW-1185">Reference proteome</keyword>
<comment type="caution">
    <text evidence="2">The sequence shown here is derived from an EMBL/GenBank/DDBJ whole genome shotgun (WGS) entry which is preliminary data.</text>
</comment>
<proteinExistence type="predicted"/>
<keyword evidence="1" id="KW-0732">Signal</keyword>
<organism evidence="2 3">
    <name type="scientific">Tepidimonas charontis</name>
    <dbReference type="NCBI Taxonomy" id="2267262"/>
    <lineage>
        <taxon>Bacteria</taxon>
        <taxon>Pseudomonadati</taxon>
        <taxon>Pseudomonadota</taxon>
        <taxon>Betaproteobacteria</taxon>
        <taxon>Burkholderiales</taxon>
        <taxon>Tepidimonas</taxon>
    </lineage>
</organism>
<name>A0A554WZS2_9BURK</name>
<dbReference type="EMBL" id="VJON01000074">
    <property type="protein sequence ID" value="TSE29099.1"/>
    <property type="molecule type" value="Genomic_DNA"/>
</dbReference>
<feature type="signal peptide" evidence="1">
    <location>
        <begin position="1"/>
        <end position="24"/>
    </location>
</feature>
<dbReference type="AlphaFoldDB" id="A0A554WZS2"/>
<dbReference type="Proteomes" id="UP000318294">
    <property type="component" value="Unassembled WGS sequence"/>
</dbReference>
<protein>
    <submittedName>
        <fullName evidence="2">TRAP transporter solute receptor, TAXI family</fullName>
    </submittedName>
</protein>
<evidence type="ECO:0000256" key="1">
    <source>
        <dbReference type="SAM" id="SignalP"/>
    </source>
</evidence>
<dbReference type="RefSeq" id="WP_236640476.1">
    <property type="nucleotide sequence ID" value="NZ_VJON01000074.1"/>
</dbReference>
<accession>A0A554WZS2</accession>
<gene>
    <name evidence="2" type="ORF">Tchar_02620</name>
</gene>
<reference evidence="2 3" key="1">
    <citation type="submission" date="2019-07" db="EMBL/GenBank/DDBJ databases">
        <title>Tepidimonas charontis SPSP-6 draft genome.</title>
        <authorList>
            <person name="Da Costa M.S."/>
            <person name="Froufe H.J.C."/>
            <person name="Egas C."/>
            <person name="Albuquerque L."/>
        </authorList>
    </citation>
    <scope>NUCLEOTIDE SEQUENCE [LARGE SCALE GENOMIC DNA]</scope>
    <source>
        <strain evidence="2 3">SPSP-6</strain>
    </source>
</reference>
<evidence type="ECO:0000313" key="3">
    <source>
        <dbReference type="Proteomes" id="UP000318294"/>
    </source>
</evidence>